<dbReference type="Pfam" id="PF13333">
    <property type="entry name" value="rve_2"/>
    <property type="match status" value="1"/>
</dbReference>
<evidence type="ECO:0000259" key="1">
    <source>
        <dbReference type="PROSITE" id="PS50994"/>
    </source>
</evidence>
<dbReference type="GO" id="GO:0015074">
    <property type="term" value="P:DNA integration"/>
    <property type="evidence" value="ECO:0007669"/>
    <property type="project" value="InterPro"/>
</dbReference>
<dbReference type="GO" id="GO:0003676">
    <property type="term" value="F:nucleic acid binding"/>
    <property type="evidence" value="ECO:0007669"/>
    <property type="project" value="InterPro"/>
</dbReference>
<dbReference type="InterPro" id="IPR012337">
    <property type="entry name" value="RNaseH-like_sf"/>
</dbReference>
<sequence length="152" mass="17655">MQKEGWTYLASVMDLCSRKIIGYAYGISMTAELAVEAVKSACLNVKDTQGIILHSDLGSQYTSQTFERYLSRHGILHSFSRKGSPYDNARIESVHSVMKKEDIYLHTYQDFREARRAIFEYIEGWYNRKRIHSAIGYMTPQQKEDEELKKAE</sequence>
<evidence type="ECO:0000313" key="2">
    <source>
        <dbReference type="EMBL" id="SQB11405.1"/>
    </source>
</evidence>
<reference evidence="2 3" key="1">
    <citation type="submission" date="2018-06" db="EMBL/GenBank/DDBJ databases">
        <authorList>
            <consortium name="Pathogen Informatics"/>
            <person name="Doyle S."/>
        </authorList>
    </citation>
    <scope>NUCLEOTIDE SEQUENCE [LARGE SCALE GENOMIC DNA]</scope>
    <source>
        <strain evidence="2 3">NCTC11224</strain>
    </source>
</reference>
<dbReference type="InterPro" id="IPR036397">
    <property type="entry name" value="RNaseH_sf"/>
</dbReference>
<organism evidence="2 3">
    <name type="scientific">Enterocloster clostridioformis</name>
    <dbReference type="NCBI Taxonomy" id="1531"/>
    <lineage>
        <taxon>Bacteria</taxon>
        <taxon>Bacillati</taxon>
        <taxon>Bacillota</taxon>
        <taxon>Clostridia</taxon>
        <taxon>Lachnospirales</taxon>
        <taxon>Lachnospiraceae</taxon>
        <taxon>Enterocloster</taxon>
    </lineage>
</organism>
<dbReference type="InterPro" id="IPR001584">
    <property type="entry name" value="Integrase_cat-core"/>
</dbReference>
<gene>
    <name evidence="2" type="ORF">NCTC11224_02765</name>
</gene>
<dbReference type="InterPro" id="IPR050900">
    <property type="entry name" value="Transposase_IS3/IS150/IS904"/>
</dbReference>
<dbReference type="AlphaFoldDB" id="A0A2X2UHQ9"/>
<protein>
    <submittedName>
        <fullName evidence="2">Transposase IS3/IS911 family protein</fullName>
    </submittedName>
</protein>
<dbReference type="Proteomes" id="UP000251853">
    <property type="component" value="Unassembled WGS sequence"/>
</dbReference>
<name>A0A2X2UHQ9_9FIRM</name>
<evidence type="ECO:0000313" key="3">
    <source>
        <dbReference type="Proteomes" id="UP000251853"/>
    </source>
</evidence>
<dbReference type="Gene3D" id="3.30.420.10">
    <property type="entry name" value="Ribonuclease H-like superfamily/Ribonuclease H"/>
    <property type="match status" value="1"/>
</dbReference>
<dbReference type="Pfam" id="PF00665">
    <property type="entry name" value="rve"/>
    <property type="match status" value="1"/>
</dbReference>
<feature type="domain" description="Integrase catalytic" evidence="1">
    <location>
        <begin position="1"/>
        <end position="148"/>
    </location>
</feature>
<dbReference type="PANTHER" id="PTHR46889">
    <property type="entry name" value="TRANSPOSASE INSF FOR INSERTION SEQUENCE IS3B-RELATED"/>
    <property type="match status" value="1"/>
</dbReference>
<dbReference type="InterPro" id="IPR048020">
    <property type="entry name" value="Transpos_IS3"/>
</dbReference>
<accession>A0A2X2UHQ9</accession>
<proteinExistence type="predicted"/>
<dbReference type="SUPFAM" id="SSF53098">
    <property type="entry name" value="Ribonuclease H-like"/>
    <property type="match status" value="1"/>
</dbReference>
<dbReference type="NCBIfam" id="NF033516">
    <property type="entry name" value="transpos_IS3"/>
    <property type="match status" value="1"/>
</dbReference>
<dbReference type="PANTHER" id="PTHR46889:SF4">
    <property type="entry name" value="TRANSPOSASE INSO FOR INSERTION SEQUENCE ELEMENT IS911B-RELATED"/>
    <property type="match status" value="1"/>
</dbReference>
<dbReference type="PROSITE" id="PS50994">
    <property type="entry name" value="INTEGRASE"/>
    <property type="match status" value="1"/>
</dbReference>
<keyword evidence="3" id="KW-1185">Reference proteome</keyword>
<dbReference type="EMBL" id="UAVW01000009">
    <property type="protein sequence ID" value="SQB11405.1"/>
    <property type="molecule type" value="Genomic_DNA"/>
</dbReference>